<evidence type="ECO:0000256" key="3">
    <source>
        <dbReference type="ARBA" id="ARBA00022729"/>
    </source>
</evidence>
<comment type="similarity">
    <text evidence="2">Belongs to the bacterial solute-binding protein SsuA/TauA family.</text>
</comment>
<dbReference type="eggNOG" id="COG0715">
    <property type="taxonomic scope" value="Bacteria"/>
</dbReference>
<accession>H5WZ29</accession>
<dbReference type="Pfam" id="PF09084">
    <property type="entry name" value="NMT1"/>
    <property type="match status" value="1"/>
</dbReference>
<dbReference type="GO" id="GO:0042597">
    <property type="term" value="C:periplasmic space"/>
    <property type="evidence" value="ECO:0007669"/>
    <property type="project" value="UniProtKB-SubCell"/>
</dbReference>
<comment type="subcellular location">
    <subcellularLocation>
        <location evidence="1">Periplasm</location>
    </subcellularLocation>
</comment>
<dbReference type="InterPro" id="IPR015168">
    <property type="entry name" value="SsuA/THI5"/>
</dbReference>
<protein>
    <submittedName>
        <fullName evidence="5">ABC-type nitrate/sulfonate/bicarbonate transport system, periplasmic component</fullName>
    </submittedName>
</protein>
<sequence>MLRHGTTTERRPRKRARLATVVATIGLLASVSGCGLLGGSDESSDSGGNGSVEKANITIATLPAIDVAPLHLAVKNGYFKEEGLNVKIDQAASGQAALTKLIGGDADITFSSYVPFLVAQSKGAADIKFVADAVSTTPDAIQLVTMPNSSVKSVKDLENKKIGVSALNTISDALVKSVMKTNGLDFNTVEWVPVSFPDMAGALSRGDVDAALMIEPFLTASASSTGTVPVIDVATGPTKDFPLAGYGALAGFVEQNPKTVAAFQRAMKKASDDAQDRSKVEPVLVDQAKVEPAIASLVKLPQFHATLDASRLQRVADLMVEFDIVKEKIDVGPMIVQPSET</sequence>
<keyword evidence="6" id="KW-1185">Reference proteome</keyword>
<dbReference type="SMART" id="SM00062">
    <property type="entry name" value="PBPb"/>
    <property type="match status" value="1"/>
</dbReference>
<feature type="domain" description="Solute-binding protein family 3/N-terminal" evidence="4">
    <location>
        <begin position="56"/>
        <end position="282"/>
    </location>
</feature>
<dbReference type="PANTHER" id="PTHR30024">
    <property type="entry name" value="ALIPHATIC SULFONATES-BINDING PROTEIN-RELATED"/>
    <property type="match status" value="1"/>
</dbReference>
<dbReference type="OrthoDB" id="8892982at2"/>
<name>H5WZ29_9PSEU</name>
<evidence type="ECO:0000313" key="5">
    <source>
        <dbReference type="EMBL" id="EHR52963.1"/>
    </source>
</evidence>
<dbReference type="Gene3D" id="3.40.190.10">
    <property type="entry name" value="Periplasmic binding protein-like II"/>
    <property type="match status" value="2"/>
</dbReference>
<gene>
    <name evidence="5" type="ORF">SacmaDRAFT_4789</name>
</gene>
<dbReference type="Proteomes" id="UP000004926">
    <property type="component" value="Chromosome"/>
</dbReference>
<dbReference type="HOGENOM" id="CLU_028871_5_1_11"/>
<evidence type="ECO:0000256" key="2">
    <source>
        <dbReference type="ARBA" id="ARBA00010742"/>
    </source>
</evidence>
<proteinExistence type="inferred from homology"/>
<evidence type="ECO:0000256" key="1">
    <source>
        <dbReference type="ARBA" id="ARBA00004418"/>
    </source>
</evidence>
<dbReference type="EMBL" id="CM001439">
    <property type="protein sequence ID" value="EHR52963.1"/>
    <property type="molecule type" value="Genomic_DNA"/>
</dbReference>
<dbReference type="AlphaFoldDB" id="H5WZ29"/>
<dbReference type="InterPro" id="IPR001638">
    <property type="entry name" value="Solute-binding_3/MltF_N"/>
</dbReference>
<dbReference type="SUPFAM" id="SSF53850">
    <property type="entry name" value="Periplasmic binding protein-like II"/>
    <property type="match status" value="1"/>
</dbReference>
<dbReference type="STRING" id="882083.SacmaDRAFT_4789"/>
<dbReference type="PANTHER" id="PTHR30024:SF47">
    <property type="entry name" value="TAURINE-BINDING PERIPLASMIC PROTEIN"/>
    <property type="match status" value="1"/>
</dbReference>
<evidence type="ECO:0000313" key="6">
    <source>
        <dbReference type="Proteomes" id="UP000004926"/>
    </source>
</evidence>
<dbReference type="RefSeq" id="WP_009156341.1">
    <property type="nucleotide sequence ID" value="NZ_CM001439.1"/>
</dbReference>
<dbReference type="PROSITE" id="PS51257">
    <property type="entry name" value="PROKAR_LIPOPROTEIN"/>
    <property type="match status" value="1"/>
</dbReference>
<organism evidence="5 6">
    <name type="scientific">Saccharomonospora marina XMU15</name>
    <dbReference type="NCBI Taxonomy" id="882083"/>
    <lineage>
        <taxon>Bacteria</taxon>
        <taxon>Bacillati</taxon>
        <taxon>Actinomycetota</taxon>
        <taxon>Actinomycetes</taxon>
        <taxon>Pseudonocardiales</taxon>
        <taxon>Pseudonocardiaceae</taxon>
        <taxon>Saccharomonospora</taxon>
    </lineage>
</organism>
<evidence type="ECO:0000259" key="4">
    <source>
        <dbReference type="SMART" id="SM00062"/>
    </source>
</evidence>
<reference evidence="5 6" key="1">
    <citation type="journal article" date="2012" name="Stand. Genomic Sci.">
        <title>Genome sequence of the ocean sediment bacterium Saccharomonospora marina type strain (XMU15(T)).</title>
        <authorList>
            <person name="Klenk H.P."/>
            <person name="Lu M."/>
            <person name="Lucas S."/>
            <person name="Lapidus A."/>
            <person name="Copeland A."/>
            <person name="Pitluck S."/>
            <person name="Goodwin L.A."/>
            <person name="Han C."/>
            <person name="Tapia R."/>
            <person name="Brambilla E.M."/>
            <person name="Potter G."/>
            <person name="Land M."/>
            <person name="Ivanova N."/>
            <person name="Rohde M."/>
            <person name="Goker M."/>
            <person name="Detter J.C."/>
            <person name="Li W.J."/>
            <person name="Kyrpides N.C."/>
            <person name="Woyke T."/>
        </authorList>
    </citation>
    <scope>NUCLEOTIDE SEQUENCE [LARGE SCALE GENOMIC DNA]</scope>
    <source>
        <strain evidence="5 6">XMU15</strain>
    </source>
</reference>
<keyword evidence="3" id="KW-0732">Signal</keyword>